<reference evidence="2" key="1">
    <citation type="submission" date="2022-02" db="EMBL/GenBank/DDBJ databases">
        <title>Towards deciphering the DNA virus diversity associated with rodent species in the families Cricetidae and Heteromyidae.</title>
        <authorList>
            <person name="Lund M."/>
            <person name="Larsen B.B."/>
            <person name="Gryseels S."/>
            <person name="Kraberger S."/>
            <person name="Rowsey D.M."/>
            <person name="Steger L."/>
            <person name="Yule K.M."/>
            <person name="Upham N.S."/>
            <person name="Worobey M."/>
            <person name="Van Doorslaer K."/>
            <person name="Varsani A."/>
        </authorList>
    </citation>
    <scope>NUCLEOTIDE SEQUENCE</scope>
    <source>
        <strain evidence="2">UA08Rod_6110</strain>
    </source>
</reference>
<organism evidence="2">
    <name type="scientific">Sigmofec virus UA08Rod_6110</name>
    <dbReference type="NCBI Taxonomy" id="2929452"/>
    <lineage>
        <taxon>Viruses</taxon>
        <taxon>Monodnaviria</taxon>
        <taxon>Sangervirae</taxon>
        <taxon>Phixviricota</taxon>
        <taxon>Malgrandaviricetes</taxon>
        <taxon>Petitvirales</taxon>
        <taxon>Microviridae</taxon>
    </lineage>
</organism>
<evidence type="ECO:0000313" key="2">
    <source>
        <dbReference type="EMBL" id="UPW40923.1"/>
    </source>
</evidence>
<proteinExistence type="predicted"/>
<feature type="region of interest" description="Disordered" evidence="1">
    <location>
        <begin position="1"/>
        <end position="23"/>
    </location>
</feature>
<protein>
    <submittedName>
        <fullName evidence="2">Uncharacterized protein</fullName>
    </submittedName>
</protein>
<accession>A0A976N1T2</accession>
<name>A0A976N1T2_9VIRU</name>
<evidence type="ECO:0000256" key="1">
    <source>
        <dbReference type="SAM" id="MobiDB-lite"/>
    </source>
</evidence>
<sequence length="37" mass="4560">MRGGDFMRRYRTRRGRRRRFGRRGRRFAARGGIAFRS</sequence>
<feature type="compositionally biased region" description="Basic residues" evidence="1">
    <location>
        <begin position="9"/>
        <end position="23"/>
    </location>
</feature>
<dbReference type="EMBL" id="OM869519">
    <property type="protein sequence ID" value="UPW40923.1"/>
    <property type="molecule type" value="Genomic_DNA"/>
</dbReference>